<keyword evidence="5" id="KW-0560">Oxidoreductase</keyword>
<dbReference type="InterPro" id="IPR029479">
    <property type="entry name" value="Nitroreductase"/>
</dbReference>
<dbReference type="PANTHER" id="PTHR43673">
    <property type="entry name" value="NAD(P)H NITROREDUCTASE YDGI-RELATED"/>
    <property type="match status" value="1"/>
</dbReference>
<feature type="domain" description="Nitroreductase" evidence="6">
    <location>
        <begin position="81"/>
        <end position="149"/>
    </location>
</feature>
<gene>
    <name evidence="7" type="ORF">S01H4_00084</name>
</gene>
<evidence type="ECO:0000259" key="6">
    <source>
        <dbReference type="Pfam" id="PF00881"/>
    </source>
</evidence>
<dbReference type="AlphaFoldDB" id="X1ALY3"/>
<keyword evidence="3" id="KW-0285">Flavoprotein</keyword>
<dbReference type="Pfam" id="PF00881">
    <property type="entry name" value="Nitroreductase"/>
    <property type="match status" value="2"/>
</dbReference>
<dbReference type="CDD" id="cd02062">
    <property type="entry name" value="Nitro_FMN_reductase"/>
    <property type="match status" value="1"/>
</dbReference>
<organism evidence="7">
    <name type="scientific">marine sediment metagenome</name>
    <dbReference type="NCBI Taxonomy" id="412755"/>
    <lineage>
        <taxon>unclassified sequences</taxon>
        <taxon>metagenomes</taxon>
        <taxon>ecological metagenomes</taxon>
    </lineage>
</organism>
<evidence type="ECO:0000256" key="5">
    <source>
        <dbReference type="ARBA" id="ARBA00023002"/>
    </source>
</evidence>
<dbReference type="SUPFAM" id="SSF55469">
    <property type="entry name" value="FMN-dependent nitroreductase-like"/>
    <property type="match status" value="1"/>
</dbReference>
<evidence type="ECO:0000313" key="7">
    <source>
        <dbReference type="EMBL" id="GAG60936.1"/>
    </source>
</evidence>
<accession>X1ALY3</accession>
<comment type="similarity">
    <text evidence="2">Belongs to the nitroreductase family.</text>
</comment>
<evidence type="ECO:0000256" key="4">
    <source>
        <dbReference type="ARBA" id="ARBA00022643"/>
    </source>
</evidence>
<comment type="cofactor">
    <cofactor evidence="1">
        <name>FMN</name>
        <dbReference type="ChEBI" id="CHEBI:58210"/>
    </cofactor>
</comment>
<dbReference type="GO" id="GO:0016491">
    <property type="term" value="F:oxidoreductase activity"/>
    <property type="evidence" value="ECO:0007669"/>
    <property type="project" value="UniProtKB-KW"/>
</dbReference>
<dbReference type="PANTHER" id="PTHR43673:SF2">
    <property type="entry name" value="NITROREDUCTASE"/>
    <property type="match status" value="1"/>
</dbReference>
<dbReference type="Gene3D" id="3.40.109.10">
    <property type="entry name" value="NADH Oxidase"/>
    <property type="match status" value="1"/>
</dbReference>
<protein>
    <recommendedName>
        <fullName evidence="6">Nitroreductase domain-containing protein</fullName>
    </recommendedName>
</protein>
<feature type="domain" description="Nitroreductase" evidence="6">
    <location>
        <begin position="10"/>
        <end position="65"/>
    </location>
</feature>
<keyword evidence="4" id="KW-0288">FMN</keyword>
<evidence type="ECO:0000256" key="1">
    <source>
        <dbReference type="ARBA" id="ARBA00001917"/>
    </source>
</evidence>
<dbReference type="EMBL" id="BART01000008">
    <property type="protein sequence ID" value="GAG60936.1"/>
    <property type="molecule type" value="Genomic_DNA"/>
</dbReference>
<comment type="caution">
    <text evidence="7">The sequence shown here is derived from an EMBL/GenBank/DDBJ whole genome shotgun (WGS) entry which is preliminary data.</text>
</comment>
<sequence length="168" mass="19510">MKKYPVFKSILNRRSIRDYTDEQITDEEINQILESGRWAPSANNYQPWRFLIIKDAKKIEDLSQFTKYANIMRKSKVNIPVFLDKKFQGDRVKSIQSIGACIQNMLLTAHELGIGTCWIGEIVNRHEKVEKFLNLPENLELMALITLGKIPPEKKVGNRIPLKELIIK</sequence>
<name>X1ALY3_9ZZZZ</name>
<evidence type="ECO:0000256" key="2">
    <source>
        <dbReference type="ARBA" id="ARBA00007118"/>
    </source>
</evidence>
<proteinExistence type="inferred from homology"/>
<reference evidence="7" key="1">
    <citation type="journal article" date="2014" name="Front. Microbiol.">
        <title>High frequency of phylogenetically diverse reductive dehalogenase-homologous genes in deep subseafloor sedimentary metagenomes.</title>
        <authorList>
            <person name="Kawai M."/>
            <person name="Futagami T."/>
            <person name="Toyoda A."/>
            <person name="Takaki Y."/>
            <person name="Nishi S."/>
            <person name="Hori S."/>
            <person name="Arai W."/>
            <person name="Tsubouchi T."/>
            <person name="Morono Y."/>
            <person name="Uchiyama I."/>
            <person name="Ito T."/>
            <person name="Fujiyama A."/>
            <person name="Inagaki F."/>
            <person name="Takami H."/>
        </authorList>
    </citation>
    <scope>NUCLEOTIDE SEQUENCE</scope>
    <source>
        <strain evidence="7">Expedition CK06-06</strain>
    </source>
</reference>
<evidence type="ECO:0000256" key="3">
    <source>
        <dbReference type="ARBA" id="ARBA00022630"/>
    </source>
</evidence>
<dbReference type="InterPro" id="IPR000415">
    <property type="entry name" value="Nitroreductase-like"/>
</dbReference>